<dbReference type="GO" id="GO:0004355">
    <property type="term" value="F:glutamate synthase (NADPH) activity"/>
    <property type="evidence" value="ECO:0007669"/>
    <property type="project" value="UniProtKB-EC"/>
</dbReference>
<dbReference type="InterPro" id="IPR018967">
    <property type="entry name" value="FeS-contain_CDGSH-typ"/>
</dbReference>
<dbReference type="InterPro" id="IPR042216">
    <property type="entry name" value="MitoNEET_CISD"/>
</dbReference>
<evidence type="ECO:0000259" key="5">
    <source>
        <dbReference type="SMART" id="SM00704"/>
    </source>
</evidence>
<keyword evidence="1" id="KW-0001">2Fe-2S</keyword>
<feature type="domain" description="Iron-binding zinc finger CDGSH type" evidence="5">
    <location>
        <begin position="9"/>
        <end position="45"/>
    </location>
</feature>
<dbReference type="PANTHER" id="PTHR46491:SF3">
    <property type="entry name" value="CDGSH IRON-SULFUR DOMAIN-CONTAINING PROTEIN 3, MITOCHONDRIAL"/>
    <property type="match status" value="1"/>
</dbReference>
<dbReference type="GO" id="GO:0051537">
    <property type="term" value="F:2 iron, 2 sulfur cluster binding"/>
    <property type="evidence" value="ECO:0007669"/>
    <property type="project" value="UniProtKB-KW"/>
</dbReference>
<protein>
    <submittedName>
        <fullName evidence="6">Glutamate synthase [NADPH] large chain (EC)</fullName>
        <ecNumber evidence="6">1.4.1.13</ecNumber>
    </submittedName>
</protein>
<keyword evidence="4" id="KW-0411">Iron-sulfur</keyword>
<evidence type="ECO:0000256" key="1">
    <source>
        <dbReference type="ARBA" id="ARBA00022714"/>
    </source>
</evidence>
<dbReference type="EC" id="1.4.1.13" evidence="6"/>
<evidence type="ECO:0000313" key="6">
    <source>
        <dbReference type="EMBL" id="CAA6806251.1"/>
    </source>
</evidence>
<organism evidence="6">
    <name type="scientific">uncultured Thiotrichaceae bacterium</name>
    <dbReference type="NCBI Taxonomy" id="298394"/>
    <lineage>
        <taxon>Bacteria</taxon>
        <taxon>Pseudomonadati</taxon>
        <taxon>Pseudomonadota</taxon>
        <taxon>Gammaproteobacteria</taxon>
        <taxon>Thiotrichales</taxon>
        <taxon>Thiotrichaceae</taxon>
        <taxon>environmental samples</taxon>
    </lineage>
</organism>
<accession>A0A6S6SNG2</accession>
<dbReference type="Pfam" id="PF09360">
    <property type="entry name" value="zf-CDGSH"/>
    <property type="match status" value="1"/>
</dbReference>
<keyword evidence="6" id="KW-0560">Oxidoreductase</keyword>
<evidence type="ECO:0000256" key="2">
    <source>
        <dbReference type="ARBA" id="ARBA00022723"/>
    </source>
</evidence>
<feature type="domain" description="Iron-binding zinc finger CDGSH type" evidence="5">
    <location>
        <begin position="46"/>
        <end position="72"/>
    </location>
</feature>
<keyword evidence="2" id="KW-0479">Metal-binding</keyword>
<feature type="non-terminal residue" evidence="6">
    <location>
        <position position="72"/>
    </location>
</feature>
<sequence>MANAKIAKLGPYVEELDEGTYYWCTCGESAMQPFCDGSHAGTEFTPMEFKITEKKKYGLCGCKQSKNQPFCD</sequence>
<dbReference type="SMART" id="SM00704">
    <property type="entry name" value="ZnF_CDGSH"/>
    <property type="match status" value="2"/>
</dbReference>
<evidence type="ECO:0000256" key="3">
    <source>
        <dbReference type="ARBA" id="ARBA00023004"/>
    </source>
</evidence>
<name>A0A6S6SNG2_9GAMM</name>
<dbReference type="PANTHER" id="PTHR46491">
    <property type="entry name" value="CDGSH IRON SULFUR DOMAIN PROTEIN HOMOLOG"/>
    <property type="match status" value="1"/>
</dbReference>
<proteinExistence type="predicted"/>
<dbReference type="InterPro" id="IPR052950">
    <property type="entry name" value="CISD"/>
</dbReference>
<dbReference type="Gene3D" id="3.40.5.90">
    <property type="entry name" value="CDGSH iron-sulfur domain, mitoNEET-type"/>
    <property type="match status" value="2"/>
</dbReference>
<dbReference type="EMBL" id="CACVAY010000029">
    <property type="protein sequence ID" value="CAA6806251.1"/>
    <property type="molecule type" value="Genomic_DNA"/>
</dbReference>
<reference evidence="6" key="1">
    <citation type="submission" date="2020-01" db="EMBL/GenBank/DDBJ databases">
        <authorList>
            <person name="Meier V. D."/>
            <person name="Meier V D."/>
        </authorList>
    </citation>
    <scope>NUCLEOTIDE SEQUENCE</scope>
    <source>
        <strain evidence="6">HLG_WM_MAG_07</strain>
    </source>
</reference>
<dbReference type="GO" id="GO:0005737">
    <property type="term" value="C:cytoplasm"/>
    <property type="evidence" value="ECO:0007669"/>
    <property type="project" value="UniProtKB-ARBA"/>
</dbReference>
<dbReference type="GO" id="GO:0046872">
    <property type="term" value="F:metal ion binding"/>
    <property type="evidence" value="ECO:0007669"/>
    <property type="project" value="UniProtKB-KW"/>
</dbReference>
<dbReference type="AlphaFoldDB" id="A0A6S6SNG2"/>
<gene>
    <name evidence="6" type="ORF">HELGO_WM12107</name>
</gene>
<evidence type="ECO:0000256" key="4">
    <source>
        <dbReference type="ARBA" id="ARBA00023014"/>
    </source>
</evidence>
<keyword evidence="3" id="KW-0408">Iron</keyword>